<evidence type="ECO:0000259" key="1">
    <source>
        <dbReference type="Pfam" id="PF13577"/>
    </source>
</evidence>
<proteinExistence type="predicted"/>
<dbReference type="CDD" id="cd00531">
    <property type="entry name" value="NTF2_like"/>
    <property type="match status" value="1"/>
</dbReference>
<dbReference type="Proteomes" id="UP000251891">
    <property type="component" value="Unassembled WGS sequence"/>
</dbReference>
<evidence type="ECO:0000313" key="3">
    <source>
        <dbReference type="Proteomes" id="UP000251891"/>
    </source>
</evidence>
<feature type="domain" description="SnoaL-like" evidence="1">
    <location>
        <begin position="2"/>
        <end position="121"/>
    </location>
</feature>
<dbReference type="InterPro" id="IPR011944">
    <property type="entry name" value="Steroid_delta5-4_isomerase"/>
</dbReference>
<dbReference type="EMBL" id="QLYX01000011">
    <property type="protein sequence ID" value="RAY12977.1"/>
    <property type="molecule type" value="Genomic_DNA"/>
</dbReference>
<dbReference type="AlphaFoldDB" id="A0A365H1M2"/>
<dbReference type="NCBIfam" id="TIGR02246">
    <property type="entry name" value="SgcJ/EcaC family oxidoreductase"/>
    <property type="match status" value="1"/>
</dbReference>
<dbReference type="RefSeq" id="WP_111870164.1">
    <property type="nucleotide sequence ID" value="NZ_QLYX01000011.1"/>
</dbReference>
<keyword evidence="3" id="KW-1185">Reference proteome</keyword>
<accession>A0A365H1M2</accession>
<evidence type="ECO:0000313" key="2">
    <source>
        <dbReference type="EMBL" id="RAY12977.1"/>
    </source>
</evidence>
<sequence length="136" mass="15266">MDDIEAIKQLKARYFRTMDTKDWAGMRQVFTDDVVIDTVDSGGSVIEGADAFMAFLRQTLADQTTVHHGHMPEIELTSATTATGIWAMEDLIQWADGGELRGYGHYHETYRKIDGTWRIASSKLTRVRLDLTPATG</sequence>
<dbReference type="Gene3D" id="3.10.450.50">
    <property type="match status" value="1"/>
</dbReference>
<gene>
    <name evidence="2" type="ORF">DPM19_22940</name>
</gene>
<name>A0A365H1M2_9ACTN</name>
<reference evidence="2 3" key="1">
    <citation type="submission" date="2018-06" db="EMBL/GenBank/DDBJ databases">
        <title>Actinomadura craniellae sp. nov. isolated from marine sponge Craniella sp.</title>
        <authorList>
            <person name="Li L."/>
            <person name="Xu Q.H."/>
            <person name="Lin H.W."/>
            <person name="Lu Y.H."/>
        </authorList>
    </citation>
    <scope>NUCLEOTIDE SEQUENCE [LARGE SCALE GENOMIC DNA]</scope>
    <source>
        <strain evidence="2 3">LHW63021</strain>
    </source>
</reference>
<dbReference type="InterPro" id="IPR032710">
    <property type="entry name" value="NTF2-like_dom_sf"/>
</dbReference>
<dbReference type="OrthoDB" id="4571298at2"/>
<dbReference type="SUPFAM" id="SSF54427">
    <property type="entry name" value="NTF2-like"/>
    <property type="match status" value="1"/>
</dbReference>
<comment type="caution">
    <text evidence="2">The sequence shown here is derived from an EMBL/GenBank/DDBJ whole genome shotgun (WGS) entry which is preliminary data.</text>
</comment>
<dbReference type="Pfam" id="PF13577">
    <property type="entry name" value="SnoaL_4"/>
    <property type="match status" value="1"/>
</dbReference>
<organism evidence="2 3">
    <name type="scientific">Actinomadura craniellae</name>
    <dbReference type="NCBI Taxonomy" id="2231787"/>
    <lineage>
        <taxon>Bacteria</taxon>
        <taxon>Bacillati</taxon>
        <taxon>Actinomycetota</taxon>
        <taxon>Actinomycetes</taxon>
        <taxon>Streptosporangiales</taxon>
        <taxon>Thermomonosporaceae</taxon>
        <taxon>Actinomadura</taxon>
    </lineage>
</organism>
<dbReference type="InterPro" id="IPR037401">
    <property type="entry name" value="SnoaL-like"/>
</dbReference>
<protein>
    <submittedName>
        <fullName evidence="2">DUF4440 domain-containing protein</fullName>
    </submittedName>
</protein>